<organism evidence="9 10">
    <name type="scientific">Anolis carolinensis</name>
    <name type="common">Green anole</name>
    <name type="synonym">American chameleon</name>
    <dbReference type="NCBI Taxonomy" id="28377"/>
    <lineage>
        <taxon>Eukaryota</taxon>
        <taxon>Metazoa</taxon>
        <taxon>Chordata</taxon>
        <taxon>Craniata</taxon>
        <taxon>Vertebrata</taxon>
        <taxon>Euteleostomi</taxon>
        <taxon>Lepidosauria</taxon>
        <taxon>Squamata</taxon>
        <taxon>Bifurcata</taxon>
        <taxon>Unidentata</taxon>
        <taxon>Episquamata</taxon>
        <taxon>Toxicofera</taxon>
        <taxon>Iguania</taxon>
        <taxon>Dactyloidae</taxon>
        <taxon>Anolis</taxon>
    </lineage>
</organism>
<dbReference type="Proteomes" id="UP000001646">
    <property type="component" value="Unplaced"/>
</dbReference>
<evidence type="ECO:0000256" key="5">
    <source>
        <dbReference type="ARBA" id="ARBA00023125"/>
    </source>
</evidence>
<feature type="domain" description="Core Histone H2A/H2B/H3" evidence="8">
    <location>
        <begin position="135"/>
        <end position="214"/>
    </location>
</feature>
<reference evidence="9" key="1">
    <citation type="submission" date="2009-12" db="EMBL/GenBank/DDBJ databases">
        <title>The Genome Sequence of Anolis carolinensis (Green Anole Lizard).</title>
        <authorList>
            <consortium name="The Genome Sequencing Platform"/>
            <person name="Di Palma F."/>
            <person name="Alfoldi J."/>
            <person name="Heiman D."/>
            <person name="Young S."/>
            <person name="Grabherr M."/>
            <person name="Johnson J."/>
            <person name="Lander E.S."/>
            <person name="Lindblad-Toh K."/>
        </authorList>
    </citation>
    <scope>NUCLEOTIDE SEQUENCE [LARGE SCALE GENOMIC DNA]</scope>
    <source>
        <strain evidence="9">JBL SC #1</strain>
    </source>
</reference>
<dbReference type="InterPro" id="IPR007125">
    <property type="entry name" value="H2A/H2B/H3"/>
</dbReference>
<dbReference type="Gene3D" id="1.10.20.10">
    <property type="entry name" value="Histone, subunit A"/>
    <property type="match status" value="1"/>
</dbReference>
<dbReference type="InParanoid" id="H9GPZ8"/>
<dbReference type="HOGENOM" id="CLU_078295_4_0_1"/>
<protein>
    <recommendedName>
        <fullName evidence="8">Core Histone H2A/H2B/H3 domain-containing protein</fullName>
    </recommendedName>
</protein>
<dbReference type="SMART" id="SM00428">
    <property type="entry name" value="H3"/>
    <property type="match status" value="1"/>
</dbReference>
<evidence type="ECO:0000256" key="7">
    <source>
        <dbReference type="ARBA" id="ARBA00023269"/>
    </source>
</evidence>
<dbReference type="GO" id="GO:0030527">
    <property type="term" value="F:structural constituent of chromatin"/>
    <property type="evidence" value="ECO:0007669"/>
    <property type="project" value="InterPro"/>
</dbReference>
<dbReference type="InterPro" id="IPR009072">
    <property type="entry name" value="Histone-fold"/>
</dbReference>
<reference evidence="9" key="3">
    <citation type="submission" date="2025-09" db="UniProtKB">
        <authorList>
            <consortium name="Ensembl"/>
        </authorList>
    </citation>
    <scope>IDENTIFICATION</scope>
</reference>
<dbReference type="AlphaFoldDB" id="H9GPZ8"/>
<evidence type="ECO:0000256" key="3">
    <source>
        <dbReference type="ARBA" id="ARBA00010343"/>
    </source>
</evidence>
<evidence type="ECO:0000313" key="9">
    <source>
        <dbReference type="Ensembl" id="ENSACAP00000017755.2"/>
    </source>
</evidence>
<comment type="similarity">
    <text evidence="3">Belongs to the histone H3 family.</text>
</comment>
<dbReference type="GO" id="GO:0005634">
    <property type="term" value="C:nucleus"/>
    <property type="evidence" value="ECO:0000318"/>
    <property type="project" value="GO_Central"/>
</dbReference>
<dbReference type="GO" id="GO:0000786">
    <property type="term" value="C:nucleosome"/>
    <property type="evidence" value="ECO:0007669"/>
    <property type="project" value="UniProtKB-KW"/>
</dbReference>
<keyword evidence="10" id="KW-1185">Reference proteome</keyword>
<evidence type="ECO:0000259" key="8">
    <source>
        <dbReference type="Pfam" id="PF00125"/>
    </source>
</evidence>
<dbReference type="FunFam" id="1.10.20.10:FF:000044">
    <property type="entry name" value="Histone H3.3"/>
    <property type="match status" value="1"/>
</dbReference>
<evidence type="ECO:0000256" key="4">
    <source>
        <dbReference type="ARBA" id="ARBA00022454"/>
    </source>
</evidence>
<dbReference type="PANTHER" id="PTHR11426">
    <property type="entry name" value="HISTONE H3"/>
    <property type="match status" value="1"/>
</dbReference>
<dbReference type="Ensembl" id="ENSACAT00000021126.2">
    <property type="protein sequence ID" value="ENSACAP00000017755.2"/>
    <property type="gene ID" value="ENSACAG00000021043.2"/>
</dbReference>
<dbReference type="STRING" id="28377.ENSACAP00000017755"/>
<evidence type="ECO:0000256" key="1">
    <source>
        <dbReference type="ARBA" id="ARBA00004123"/>
    </source>
</evidence>
<name>H9GPZ8_ANOCA</name>
<reference evidence="9" key="2">
    <citation type="submission" date="2025-08" db="UniProtKB">
        <authorList>
            <consortium name="Ensembl"/>
        </authorList>
    </citation>
    <scope>IDENTIFICATION</scope>
</reference>
<dbReference type="PRINTS" id="PR00622">
    <property type="entry name" value="HISTONEH3"/>
</dbReference>
<comment type="subcellular location">
    <subcellularLocation>
        <location evidence="2">Chromosome</location>
    </subcellularLocation>
    <subcellularLocation>
        <location evidence="1">Nucleus</location>
    </subcellularLocation>
</comment>
<keyword evidence="5" id="KW-0238">DNA-binding</keyword>
<dbReference type="eggNOG" id="KOG1745">
    <property type="taxonomic scope" value="Eukaryota"/>
</dbReference>
<dbReference type="InterPro" id="IPR000164">
    <property type="entry name" value="Histone_H3/CENP-A"/>
</dbReference>
<dbReference type="Bgee" id="ENSACAG00000021043">
    <property type="expression patterns" value="Expressed in hemipenis and 12 other cell types or tissues"/>
</dbReference>
<keyword evidence="6" id="KW-0539">Nucleus</keyword>
<keyword evidence="4" id="KW-0158">Chromosome</keyword>
<evidence type="ECO:0000256" key="2">
    <source>
        <dbReference type="ARBA" id="ARBA00004286"/>
    </source>
</evidence>
<accession>H9GPZ8</accession>
<evidence type="ECO:0000256" key="6">
    <source>
        <dbReference type="ARBA" id="ARBA00023242"/>
    </source>
</evidence>
<dbReference type="GO" id="GO:0003677">
    <property type="term" value="F:DNA binding"/>
    <property type="evidence" value="ECO:0007669"/>
    <property type="project" value="UniProtKB-KW"/>
</dbReference>
<dbReference type="CDD" id="cd22911">
    <property type="entry name" value="HFD_H3"/>
    <property type="match status" value="1"/>
</dbReference>
<evidence type="ECO:0000313" key="10">
    <source>
        <dbReference type="Proteomes" id="UP000001646"/>
    </source>
</evidence>
<dbReference type="Pfam" id="PF00125">
    <property type="entry name" value="Histone"/>
    <property type="match status" value="1"/>
</dbReference>
<sequence length="219" mass="24095">MAAKTSSFQNEKLGGSEKSLWVVVKAGVSSRPLPADAPGELDVLGHDGDALGVDGAEVGVLEEPHQVGLARLLQRHHGRALEAQVRLEVLRDLPHQALEGQLPDQQLRRLLVAPDLPQGHGARAVAVRLLHAPGGRRYQKSTELLIRKLPFQRLVREIAQDFKTDLRFQSSAVMALQEASEAYLVGLFEDTNLCAIHAKRVTIMPKDIQLARRIRGERA</sequence>
<dbReference type="GO" id="GO:0046982">
    <property type="term" value="F:protein heterodimerization activity"/>
    <property type="evidence" value="ECO:0007669"/>
    <property type="project" value="InterPro"/>
</dbReference>
<keyword evidence="7" id="KW-0544">Nucleosome core</keyword>
<proteinExistence type="inferred from homology"/>
<dbReference type="PROSITE" id="PS00959">
    <property type="entry name" value="HISTONE_H3_2"/>
    <property type="match status" value="1"/>
</dbReference>
<dbReference type="GeneTree" id="ENSGT01150000287000"/>
<dbReference type="SUPFAM" id="SSF47113">
    <property type="entry name" value="Histone-fold"/>
    <property type="match status" value="1"/>
</dbReference>